<reference evidence="1" key="1">
    <citation type="submission" date="2018-01" db="EMBL/GenBank/DDBJ databases">
        <title>Prevalence of blaNDM and mcr-1 in Escherichia coli from food in China.</title>
        <authorList>
            <person name="Liu X."/>
            <person name="Li R."/>
            <person name="Chen S."/>
        </authorList>
    </citation>
    <scope>NUCLEOTIDE SEQUENCE</scope>
    <source>
        <strain evidence="1">1108</strain>
        <plasmid evidence="1">p1108-emrB</plasmid>
    </source>
</reference>
<name>A0A2S1J9K6_ECOLX</name>
<dbReference type="AlphaFoldDB" id="A0A2S1J9K6"/>
<protein>
    <submittedName>
        <fullName evidence="1">Uncharacterized protein</fullName>
    </submittedName>
</protein>
<accession>A0A2S1J9K6</accession>
<organism evidence="1">
    <name type="scientific">Escherichia coli</name>
    <dbReference type="NCBI Taxonomy" id="562"/>
    <lineage>
        <taxon>Bacteria</taxon>
        <taxon>Pseudomonadati</taxon>
        <taxon>Pseudomonadota</taxon>
        <taxon>Gammaproteobacteria</taxon>
        <taxon>Enterobacterales</taxon>
        <taxon>Enterobacteriaceae</taxon>
        <taxon>Escherichia</taxon>
    </lineage>
</organism>
<dbReference type="InterPro" id="IPR027417">
    <property type="entry name" value="P-loop_NTPase"/>
</dbReference>
<dbReference type="RefSeq" id="WP_072647732.1">
    <property type="nucleotide sequence ID" value="NZ_CP036181.1"/>
</dbReference>
<geneLocation type="plasmid" evidence="1">
    <name>p1108-emrB</name>
</geneLocation>
<proteinExistence type="predicted"/>
<keyword evidence="1" id="KW-0614">Plasmid</keyword>
<dbReference type="EMBL" id="MG825377">
    <property type="protein sequence ID" value="AWF74972.1"/>
    <property type="molecule type" value="Genomic_DNA"/>
</dbReference>
<evidence type="ECO:0000313" key="1">
    <source>
        <dbReference type="EMBL" id="AWF74972.1"/>
    </source>
</evidence>
<gene>
    <name evidence="1" type="ORF">LHLDPJGA_00070</name>
</gene>
<dbReference type="Gene3D" id="3.40.50.300">
    <property type="entry name" value="P-loop containing nucleotide triphosphate hydrolases"/>
    <property type="match status" value="1"/>
</dbReference>
<dbReference type="SUPFAM" id="SSF52540">
    <property type="entry name" value="P-loop containing nucleoside triphosphate hydrolases"/>
    <property type="match status" value="1"/>
</dbReference>
<sequence>MSIITRIEDSLIWLSRYGLAREFPEYCDLETVIALTDDDRIRHPELTSPYIAVTARGEYMSTLEIAGALKEMREDVPPDQIPPGSPCTSLAHFAQHLTPALATFFRTPGHKISMVLERDPEGGEAEIRNMLAPQYASLRRTGMQMEDILDEKIATLSPWLIRERCWLSVWSSHEATSRTEYTDYLKKKTQTETAMPHARYGQPLWEPMFSGLKIRHDALINTLIHALSADREGQLVRLMETAEVCRELRSQILRGQVPRDWRPVLAGENRPAGWPQQDDISALLAPPLNFQLFSDDVETSGSLVRAGGLWHGTASIVLPPQQLQSMNDLIVRIPRSVPWRIRMDIAPGGMKKLQGKRFLASMGRFINSIRPLSDAIETLAETDRTTPVCVMTIVASTWAATKEDCRRNLMLLRSALEGWGICEVTTTFGDPRRGWVNSLLAASTSSGPNLLYPPLNEALWLAPFNRPASAWSDDAQVMGHVEDGKPVPLGLASSRQTKFTEIVGGEPGTGKSVLVNALSNAMVTSAMQKLPFLAVIDKGYSALGQIQLVRDNLPEDRKDEAVGIVLKNSDEYCRNPFDILFGARYPIPPEREFMLNLLYALCIDASKADAPNPADTRQILSRIIDAAFTQTAETAPRLYEYGTLPAVDRALAESGLREMHDAEWWSLCTWYDVRDMLHERGYQAEAQQAHYQAVPELTDMIGLLSTEAIRTTFGTVQRDGSQELLLSYIQRSLTSARSEYRMLAGRTRFALNPDTRLIAVDLNLVAGDATPAGRLKTGIMYLFAGQITSGDFILPQYQEEVKKTLAPAYWPAMQERIRQLDQEIKTKLYDELHNVRGIDFILQALETNDREMRKFGIRTVLCSQYLGDFPEAILKSANSLWLMKIREGDKELLRKHFGVPDVTLTRFSRHTGGAAPDGSGTSFLGVFRTRLGTMARILKNTLGPRELWALNSSPEDSALRRLLNEEVGTKTARRILAENFPLGSAARVIEYRRKQAGDREATSVTAGLATELLGKQGYRL</sequence>